<evidence type="ECO:0000313" key="2">
    <source>
        <dbReference type="EMBL" id="GJU02020.1"/>
    </source>
</evidence>
<gene>
    <name evidence="2" type="ORF">Tco_1112358</name>
</gene>
<proteinExistence type="predicted"/>
<evidence type="ECO:0000313" key="3">
    <source>
        <dbReference type="Proteomes" id="UP001151760"/>
    </source>
</evidence>
<reference evidence="2" key="2">
    <citation type="submission" date="2022-01" db="EMBL/GenBank/DDBJ databases">
        <authorList>
            <person name="Yamashiro T."/>
            <person name="Shiraishi A."/>
            <person name="Satake H."/>
            <person name="Nakayama K."/>
        </authorList>
    </citation>
    <scope>NUCLEOTIDE SEQUENCE</scope>
</reference>
<evidence type="ECO:0000256" key="1">
    <source>
        <dbReference type="SAM" id="MobiDB-lite"/>
    </source>
</evidence>
<feature type="region of interest" description="Disordered" evidence="1">
    <location>
        <begin position="116"/>
        <end position="136"/>
    </location>
</feature>
<sequence>MFNDCTTKVDSEPLNGSNKDTTNPYEMHTNSYDSAVTLNLIARLWAQHILPRIISSGLVPQPPSPTPNVPPTKNDWDSLLRPISIESSSRIVIPTNVHSVNQPQEHIEKWTQEIHPHEQDYGDPPYPDNPTATPTQTEACSATRMNSSLPIEHKVIKILLIESVGLDDHEELQ</sequence>
<feature type="region of interest" description="Disordered" evidence="1">
    <location>
        <begin position="1"/>
        <end position="26"/>
    </location>
</feature>
<keyword evidence="3" id="KW-1185">Reference proteome</keyword>
<dbReference type="Proteomes" id="UP001151760">
    <property type="component" value="Unassembled WGS sequence"/>
</dbReference>
<organism evidence="2 3">
    <name type="scientific">Tanacetum coccineum</name>
    <dbReference type="NCBI Taxonomy" id="301880"/>
    <lineage>
        <taxon>Eukaryota</taxon>
        <taxon>Viridiplantae</taxon>
        <taxon>Streptophyta</taxon>
        <taxon>Embryophyta</taxon>
        <taxon>Tracheophyta</taxon>
        <taxon>Spermatophyta</taxon>
        <taxon>Magnoliopsida</taxon>
        <taxon>eudicotyledons</taxon>
        <taxon>Gunneridae</taxon>
        <taxon>Pentapetalae</taxon>
        <taxon>asterids</taxon>
        <taxon>campanulids</taxon>
        <taxon>Asterales</taxon>
        <taxon>Asteraceae</taxon>
        <taxon>Asteroideae</taxon>
        <taxon>Anthemideae</taxon>
        <taxon>Anthemidinae</taxon>
        <taxon>Tanacetum</taxon>
    </lineage>
</organism>
<accession>A0ABQ5IQL2</accession>
<name>A0ABQ5IQL2_9ASTR</name>
<comment type="caution">
    <text evidence="2">The sequence shown here is derived from an EMBL/GenBank/DDBJ whole genome shotgun (WGS) entry which is preliminary data.</text>
</comment>
<reference evidence="2" key="1">
    <citation type="journal article" date="2022" name="Int. J. Mol. Sci.">
        <title>Draft Genome of Tanacetum Coccineum: Genomic Comparison of Closely Related Tanacetum-Family Plants.</title>
        <authorList>
            <person name="Yamashiro T."/>
            <person name="Shiraishi A."/>
            <person name="Nakayama K."/>
            <person name="Satake H."/>
        </authorList>
    </citation>
    <scope>NUCLEOTIDE SEQUENCE</scope>
</reference>
<protein>
    <submittedName>
        <fullName evidence="2">Uncharacterized protein</fullName>
    </submittedName>
</protein>
<dbReference type="EMBL" id="BQNB010021019">
    <property type="protein sequence ID" value="GJU02020.1"/>
    <property type="molecule type" value="Genomic_DNA"/>
</dbReference>